<name>A0A6H5H6L1_9HEMI</name>
<reference evidence="1 2" key="1">
    <citation type="submission" date="2020-02" db="EMBL/GenBank/DDBJ databases">
        <authorList>
            <person name="Ferguson B K."/>
        </authorList>
    </citation>
    <scope>NUCLEOTIDE SEQUENCE [LARGE SCALE GENOMIC DNA]</scope>
</reference>
<evidence type="ECO:0000313" key="1">
    <source>
        <dbReference type="EMBL" id="CAB0011958.1"/>
    </source>
</evidence>
<dbReference type="EMBL" id="CADCXU010024587">
    <property type="protein sequence ID" value="CAB0011958.1"/>
    <property type="molecule type" value="Genomic_DNA"/>
</dbReference>
<feature type="non-terminal residue" evidence="1">
    <location>
        <position position="174"/>
    </location>
</feature>
<gene>
    <name evidence="1" type="ORF">NTEN_LOCUS16790</name>
</gene>
<sequence>MSAGAGSRVSGRSAARRRRKNFSIGDFVLSQPSAEVLGRLANDDDLIRRLHDFSCKAEVTPDAAAVGKIVETLMRQLTPEVLERILTTVDDGIDTEIGSNCVDLLAWTVKSLILRNHKSSTNWMRKWVFQWIYDDQLMSLFNEGGESTKKAAALAIINIVLAVPTNLVAAEITK</sequence>
<accession>A0A6H5H6L1</accession>
<protein>
    <submittedName>
        <fullName evidence="1">Uncharacterized protein</fullName>
    </submittedName>
</protein>
<dbReference type="Proteomes" id="UP000479000">
    <property type="component" value="Unassembled WGS sequence"/>
</dbReference>
<dbReference type="AlphaFoldDB" id="A0A6H5H6L1"/>
<organism evidence="1 2">
    <name type="scientific">Nesidiocoris tenuis</name>
    <dbReference type="NCBI Taxonomy" id="355587"/>
    <lineage>
        <taxon>Eukaryota</taxon>
        <taxon>Metazoa</taxon>
        <taxon>Ecdysozoa</taxon>
        <taxon>Arthropoda</taxon>
        <taxon>Hexapoda</taxon>
        <taxon>Insecta</taxon>
        <taxon>Pterygota</taxon>
        <taxon>Neoptera</taxon>
        <taxon>Paraneoptera</taxon>
        <taxon>Hemiptera</taxon>
        <taxon>Heteroptera</taxon>
        <taxon>Panheteroptera</taxon>
        <taxon>Cimicomorpha</taxon>
        <taxon>Miridae</taxon>
        <taxon>Dicyphina</taxon>
        <taxon>Nesidiocoris</taxon>
    </lineage>
</organism>
<evidence type="ECO:0000313" key="2">
    <source>
        <dbReference type="Proteomes" id="UP000479000"/>
    </source>
</evidence>
<proteinExistence type="predicted"/>
<keyword evidence="2" id="KW-1185">Reference proteome</keyword>